<evidence type="ECO:0000256" key="12">
    <source>
        <dbReference type="SAM" id="MobiDB-lite"/>
    </source>
</evidence>
<organism evidence="16 17">
    <name type="scientific">Debaryomyces fabryi</name>
    <dbReference type="NCBI Taxonomy" id="58627"/>
    <lineage>
        <taxon>Eukaryota</taxon>
        <taxon>Fungi</taxon>
        <taxon>Dikarya</taxon>
        <taxon>Ascomycota</taxon>
        <taxon>Saccharomycotina</taxon>
        <taxon>Pichiomycetes</taxon>
        <taxon>Debaryomycetaceae</taxon>
        <taxon>Debaryomyces</taxon>
    </lineage>
</organism>
<comment type="similarity">
    <text evidence="2">Belongs to the crooked-neck family.</text>
</comment>
<dbReference type="FunFam" id="1.25.40.10:FF:000137">
    <property type="entry name" value="Pre-mRNA-splicing factor syf1"/>
    <property type="match status" value="1"/>
</dbReference>
<dbReference type="PANTHER" id="PTHR11246:SF5">
    <property type="entry name" value="PRE-MRNA-SPLICING FACTOR SYF1"/>
    <property type="match status" value="1"/>
</dbReference>
<keyword evidence="17" id="KW-1185">Reference proteome</keyword>
<proteinExistence type="inferred from homology"/>
<dbReference type="GO" id="GO:0000974">
    <property type="term" value="C:Prp19 complex"/>
    <property type="evidence" value="ECO:0007669"/>
    <property type="project" value="TreeGrafter"/>
</dbReference>
<evidence type="ECO:0000313" key="17">
    <source>
        <dbReference type="Proteomes" id="UP000054251"/>
    </source>
</evidence>
<dbReference type="OrthoDB" id="10067343at2759"/>
<evidence type="ECO:0000256" key="5">
    <source>
        <dbReference type="ARBA" id="ARBA00022728"/>
    </source>
</evidence>
<keyword evidence="4" id="KW-0507">mRNA processing</keyword>
<comment type="subunit">
    <text evidence="3">Associated with the spliceosome.</text>
</comment>
<keyword evidence="7" id="KW-0508">mRNA splicing</keyword>
<dbReference type="InterPro" id="IPR045075">
    <property type="entry name" value="Syf1-like"/>
</dbReference>
<evidence type="ECO:0000256" key="9">
    <source>
        <dbReference type="ARBA" id="ARBA00037272"/>
    </source>
</evidence>
<feature type="domain" description="Pre-mRNA-splicing factor Syf1-like N-terminal HAT-repeats" evidence="15">
    <location>
        <begin position="15"/>
        <end position="176"/>
    </location>
</feature>
<protein>
    <recommendedName>
        <fullName evidence="10">Pre-mRNA-splicing factor SYF1</fullName>
    </recommendedName>
    <alternativeName>
        <fullName evidence="11">Pre-mRNA-splicing factor syf1</fullName>
    </alternativeName>
</protein>
<dbReference type="GO" id="GO:0071007">
    <property type="term" value="C:U2-type catalytic step 2 spliceosome"/>
    <property type="evidence" value="ECO:0007669"/>
    <property type="project" value="TreeGrafter"/>
</dbReference>
<keyword evidence="5" id="KW-0747">Spliceosome</keyword>
<comment type="caution">
    <text evidence="16">The sequence shown here is derived from an EMBL/GenBank/DDBJ whole genome shotgun (WGS) entry which is preliminary data.</text>
</comment>
<dbReference type="Pfam" id="PF23220">
    <property type="entry name" value="HAT_Syf1_M"/>
    <property type="match status" value="1"/>
</dbReference>
<evidence type="ECO:0000259" key="13">
    <source>
        <dbReference type="Pfam" id="PF23220"/>
    </source>
</evidence>
<name>A0A0V1PTQ0_9ASCO</name>
<evidence type="ECO:0000256" key="11">
    <source>
        <dbReference type="ARBA" id="ARBA00067212"/>
    </source>
</evidence>
<dbReference type="GeneID" id="26841614"/>
<evidence type="ECO:0000259" key="14">
    <source>
        <dbReference type="Pfam" id="PF23231"/>
    </source>
</evidence>
<dbReference type="AlphaFoldDB" id="A0A0V1PTQ0"/>
<dbReference type="EMBL" id="LMYN01000129">
    <property type="protein sequence ID" value="KRZ99635.1"/>
    <property type="molecule type" value="Genomic_DNA"/>
</dbReference>
<evidence type="ECO:0000256" key="3">
    <source>
        <dbReference type="ARBA" id="ARBA00011524"/>
    </source>
</evidence>
<sequence length="850" mass="100223">MSGSIWDIGELVKEEDIPYEQELAKNPNDLSNWLRYYRFKSSASSCTFRSRVFILERAVKQLPRSYKLWMLYIDIVLQEMQNSNSYKSKSEIVQVNVIFERSLQLLNRAPMLWIKYLDFLVEKQPYEITLLRRKFNECLYNLPISQHHLIWPLYIRFADDVGGMTGVKVYLKYLQYATPESLQGLNNEQEGELGITVDDIISKLIEFGDVKEASNLFQHILQHTDKFIGLSKSPLQLWVEYIDLLVNSVSKNKRGTVNYNELDYFFEKLIKDGLQKFPDQIGKFYLKLTFYFIKRKNLFKARYYFDEGLKTCVSVKDFTMIFDSYTEFEENILSNMSEKLERLGEDSDLNNELDMRMIAFEKLINDRPHLLNDMMLRQDVNNLDEWFKKIELFKEEKNINMMLDTYAAALRTINPLKAHSFSNNKENTLPNLWVNYANVYASQNDVKTANLIFSKSVKSQFQSPDDLATLYIEWSELFVKHNDDKKAIEIIENICTSELVKFDYSDPSIDIHIRVRKSIKIWSFYLDLLESMIENNNQTDEIEKVINAYNKTIELKIATPLTIINFANFLEDWNFYERSFSVYEIGLKIFKDTKIKFEIWNIYLSKIIKHDVNIERIRDLFEQCLNESSIEGYKGCPANLSKSVYLLYSQYEQSKGWITKSIKILQQGLSKLEDGYKQDSYTKTEKDTILQDKFDIYQILISKVLKLNDSNETRKIYEQSLKDTQLPLPSLIQLAREFINFETELMEFNRVRSLFKFVCQLSNPQSPLLEPVWNTWETFELSHGTESTFKDMLRYKRKIVTEFENDVILRNSLNPMGFVKSSEGPKVSSINMSESKEEINPDSIELDMDM</sequence>
<evidence type="ECO:0000256" key="10">
    <source>
        <dbReference type="ARBA" id="ARBA00039472"/>
    </source>
</evidence>
<feature type="domain" description="Pre-mRNA-splicing factor Syf1/CRNKL1-like C-terminal HAT-repeats" evidence="14">
    <location>
        <begin position="428"/>
        <end position="809"/>
    </location>
</feature>
<feature type="region of interest" description="Disordered" evidence="12">
    <location>
        <begin position="824"/>
        <end position="850"/>
    </location>
</feature>
<comment type="function">
    <text evidence="9">Involved in pre-mRNA splicing and cell cycle progression.</text>
</comment>
<dbReference type="InterPro" id="IPR003107">
    <property type="entry name" value="HAT"/>
</dbReference>
<dbReference type="SUPFAM" id="SSF48452">
    <property type="entry name" value="TPR-like"/>
    <property type="match status" value="3"/>
</dbReference>
<dbReference type="RefSeq" id="XP_015465738.1">
    <property type="nucleotide sequence ID" value="XM_015613434.1"/>
</dbReference>
<gene>
    <name evidence="16" type="ORF">AC631_04605</name>
</gene>
<dbReference type="GO" id="GO:0000349">
    <property type="term" value="P:generation of catalytic spliceosome for first transesterification step"/>
    <property type="evidence" value="ECO:0007669"/>
    <property type="project" value="TreeGrafter"/>
</dbReference>
<keyword evidence="8" id="KW-0539">Nucleus</keyword>
<evidence type="ECO:0000256" key="8">
    <source>
        <dbReference type="ARBA" id="ARBA00023242"/>
    </source>
</evidence>
<feature type="domain" description="Pre-mRNA-splicing factor SYF1 central HAT repeats" evidence="13">
    <location>
        <begin position="197"/>
        <end position="413"/>
    </location>
</feature>
<reference evidence="16 17" key="1">
    <citation type="submission" date="2015-11" db="EMBL/GenBank/DDBJ databases">
        <title>The genome of Debaryomyces fabryi.</title>
        <authorList>
            <person name="Tafer H."/>
            <person name="Lopandic K."/>
        </authorList>
    </citation>
    <scope>NUCLEOTIDE SEQUENCE [LARGE SCALE GENOMIC DNA]</scope>
    <source>
        <strain evidence="16 17">CBS 789</strain>
    </source>
</reference>
<evidence type="ECO:0000256" key="7">
    <source>
        <dbReference type="ARBA" id="ARBA00023187"/>
    </source>
</evidence>
<keyword evidence="6" id="KW-0677">Repeat</keyword>
<evidence type="ECO:0000313" key="16">
    <source>
        <dbReference type="EMBL" id="KRZ99635.1"/>
    </source>
</evidence>
<evidence type="ECO:0000256" key="1">
    <source>
        <dbReference type="ARBA" id="ARBA00004123"/>
    </source>
</evidence>
<dbReference type="Proteomes" id="UP000054251">
    <property type="component" value="Unassembled WGS sequence"/>
</dbReference>
<dbReference type="Pfam" id="PF23233">
    <property type="entry name" value="HAT_Syf1_CNRKL1_N"/>
    <property type="match status" value="1"/>
</dbReference>
<dbReference type="GO" id="GO:0071014">
    <property type="term" value="C:post-mRNA release spliceosomal complex"/>
    <property type="evidence" value="ECO:0007669"/>
    <property type="project" value="TreeGrafter"/>
</dbReference>
<dbReference type="SMART" id="SM00386">
    <property type="entry name" value="HAT"/>
    <property type="match status" value="10"/>
</dbReference>
<dbReference type="InterPro" id="IPR055433">
    <property type="entry name" value="HAT_Syf1-like_N"/>
</dbReference>
<evidence type="ECO:0000259" key="15">
    <source>
        <dbReference type="Pfam" id="PF23233"/>
    </source>
</evidence>
<dbReference type="InterPro" id="IPR056350">
    <property type="entry name" value="HAT_Syf1_central"/>
</dbReference>
<accession>A0A0V1PTQ0</accession>
<dbReference type="Gene3D" id="1.25.40.10">
    <property type="entry name" value="Tetratricopeptide repeat domain"/>
    <property type="match status" value="3"/>
</dbReference>
<comment type="subcellular location">
    <subcellularLocation>
        <location evidence="1">Nucleus</location>
    </subcellularLocation>
</comment>
<evidence type="ECO:0000256" key="4">
    <source>
        <dbReference type="ARBA" id="ARBA00022664"/>
    </source>
</evidence>
<dbReference type="InterPro" id="IPR055430">
    <property type="entry name" value="HAT_Syf1_CNRKL1_C"/>
</dbReference>
<dbReference type="Pfam" id="PF23231">
    <property type="entry name" value="HAT_Syf1_CNRKL1_C"/>
    <property type="match status" value="1"/>
</dbReference>
<dbReference type="InterPro" id="IPR011990">
    <property type="entry name" value="TPR-like_helical_dom_sf"/>
</dbReference>
<evidence type="ECO:0000256" key="6">
    <source>
        <dbReference type="ARBA" id="ARBA00022737"/>
    </source>
</evidence>
<evidence type="ECO:0000256" key="2">
    <source>
        <dbReference type="ARBA" id="ARBA00008644"/>
    </source>
</evidence>
<dbReference type="PANTHER" id="PTHR11246">
    <property type="entry name" value="PRE-MRNA SPLICING FACTOR"/>
    <property type="match status" value="1"/>
</dbReference>